<dbReference type="AlphaFoldDB" id="A0A3M7T2J9"/>
<keyword evidence="2" id="KW-1185">Reference proteome</keyword>
<dbReference type="Proteomes" id="UP000276133">
    <property type="component" value="Unassembled WGS sequence"/>
</dbReference>
<organism evidence="1 2">
    <name type="scientific">Brachionus plicatilis</name>
    <name type="common">Marine rotifer</name>
    <name type="synonym">Brachionus muelleri</name>
    <dbReference type="NCBI Taxonomy" id="10195"/>
    <lineage>
        <taxon>Eukaryota</taxon>
        <taxon>Metazoa</taxon>
        <taxon>Spiralia</taxon>
        <taxon>Gnathifera</taxon>
        <taxon>Rotifera</taxon>
        <taxon>Eurotatoria</taxon>
        <taxon>Monogononta</taxon>
        <taxon>Pseudotrocha</taxon>
        <taxon>Ploima</taxon>
        <taxon>Brachionidae</taxon>
        <taxon>Brachionus</taxon>
    </lineage>
</organism>
<gene>
    <name evidence="1" type="ORF">BpHYR1_010417</name>
</gene>
<name>A0A3M7T2J9_BRAPC</name>
<accession>A0A3M7T2J9</accession>
<dbReference type="EMBL" id="REGN01000395">
    <property type="protein sequence ID" value="RNA42236.1"/>
    <property type="molecule type" value="Genomic_DNA"/>
</dbReference>
<protein>
    <submittedName>
        <fullName evidence="1">Uncharacterized protein</fullName>
    </submittedName>
</protein>
<evidence type="ECO:0000313" key="2">
    <source>
        <dbReference type="Proteomes" id="UP000276133"/>
    </source>
</evidence>
<comment type="caution">
    <text evidence="1">The sequence shown here is derived from an EMBL/GenBank/DDBJ whole genome shotgun (WGS) entry which is preliminary data.</text>
</comment>
<proteinExistence type="predicted"/>
<sequence>MKIKLNLELKKISYLYLRVNKRTESNNRQYHSMVDGEIAFDSSNDSYGFLLFSLEYNMPKTRQSQSVSLIFKIFDLIDAFCIPVFFYL</sequence>
<evidence type="ECO:0000313" key="1">
    <source>
        <dbReference type="EMBL" id="RNA42236.1"/>
    </source>
</evidence>
<reference evidence="1 2" key="1">
    <citation type="journal article" date="2018" name="Sci. Rep.">
        <title>Genomic signatures of local adaptation to the degree of environmental predictability in rotifers.</title>
        <authorList>
            <person name="Franch-Gras L."/>
            <person name="Hahn C."/>
            <person name="Garcia-Roger E.M."/>
            <person name="Carmona M.J."/>
            <person name="Serra M."/>
            <person name="Gomez A."/>
        </authorList>
    </citation>
    <scope>NUCLEOTIDE SEQUENCE [LARGE SCALE GENOMIC DNA]</scope>
    <source>
        <strain evidence="1">HYR1</strain>
    </source>
</reference>